<keyword evidence="2" id="KW-0229">DNA integration</keyword>
<dbReference type="PROSITE" id="PS51898">
    <property type="entry name" value="TYR_RECOMBINASE"/>
    <property type="match status" value="1"/>
</dbReference>
<dbReference type="Proteomes" id="UP000008075">
    <property type="component" value="Chromosome"/>
</dbReference>
<dbReference type="InterPro" id="IPR004107">
    <property type="entry name" value="Integrase_SAM-like_N"/>
</dbReference>
<keyword evidence="10" id="KW-1185">Reference proteome</keyword>
<evidence type="ECO:0000256" key="5">
    <source>
        <dbReference type="PROSITE-ProRule" id="PRU01248"/>
    </source>
</evidence>
<keyword evidence="4" id="KW-0233">DNA recombination</keyword>
<dbReference type="eggNOG" id="COG4974">
    <property type="taxonomic scope" value="Bacteria"/>
</dbReference>
<evidence type="ECO:0000313" key="9">
    <source>
        <dbReference type="EMBL" id="CBJ90943.1"/>
    </source>
</evidence>
<dbReference type="InterPro" id="IPR013762">
    <property type="entry name" value="Integrase-like_cat_sf"/>
</dbReference>
<dbReference type="PANTHER" id="PTHR30349:SF41">
    <property type="entry name" value="INTEGRASE_RECOMBINASE PROTEIN MJ0367-RELATED"/>
    <property type="match status" value="1"/>
</dbReference>
<dbReference type="InterPro" id="IPR002104">
    <property type="entry name" value="Integrase_catalytic"/>
</dbReference>
<evidence type="ECO:0000256" key="3">
    <source>
        <dbReference type="ARBA" id="ARBA00023125"/>
    </source>
</evidence>
<dbReference type="GO" id="GO:0015074">
    <property type="term" value="P:DNA integration"/>
    <property type="evidence" value="ECO:0007669"/>
    <property type="project" value="UniProtKB-KW"/>
</dbReference>
<dbReference type="InterPro" id="IPR011010">
    <property type="entry name" value="DNA_brk_join_enz"/>
</dbReference>
<feature type="domain" description="Core-binding (CB)" evidence="8">
    <location>
        <begin position="4"/>
        <end position="95"/>
    </location>
</feature>
<feature type="domain" description="Tyr recombinase" evidence="7">
    <location>
        <begin position="116"/>
        <end position="301"/>
    </location>
</feature>
<accession>D3VJ86</accession>
<dbReference type="GeneID" id="24904747"/>
<dbReference type="RefSeq" id="WP_013184689.1">
    <property type="nucleotide sequence ID" value="NC_014228.1"/>
</dbReference>
<evidence type="ECO:0000259" key="7">
    <source>
        <dbReference type="PROSITE" id="PS51898"/>
    </source>
</evidence>
<dbReference type="Gene3D" id="1.10.150.130">
    <property type="match status" value="1"/>
</dbReference>
<dbReference type="AlphaFoldDB" id="D3VJ86"/>
<sequence>MASLTLRQHMQHFLDHLDALRYTRETRAHYRSNLREFVRWCDERGITTAQQVSFPQLESWQQHMVAQKNRHGRPIAASTVIKKLTSVRHLFRWLVKRRHLRYNPARELALPRRERRLPWGMLNEPETRRVLAMTGSDNPLSVRDRAILETLWSSGIRRSELKRLQLSELDLAGGMLFVRQGKGRQDRVVPLGESARHWVQRYLNDVRPRLVWAKDPGYLFLSQQGSALAEGTLTQIVRNALHRADIDKPGGCHLFRHGMATQMLKNGADTRHIQAILGHASLESTQIYTRVAIGHLKEVHNQTHPAERDTQAETDNPEQNCLPKRRGQPDPPR</sequence>
<evidence type="ECO:0000256" key="2">
    <source>
        <dbReference type="ARBA" id="ARBA00022908"/>
    </source>
</evidence>
<organism evidence="9 10">
    <name type="scientific">Xenorhabdus nematophila (strain ATCC 19061 / DSM 3370 / CCUG 14189 / LMG 1036 / NCIMB 9965 / AN6)</name>
    <dbReference type="NCBI Taxonomy" id="406817"/>
    <lineage>
        <taxon>Bacteria</taxon>
        <taxon>Pseudomonadati</taxon>
        <taxon>Pseudomonadota</taxon>
        <taxon>Gammaproteobacteria</taxon>
        <taxon>Enterobacterales</taxon>
        <taxon>Morganellaceae</taxon>
        <taxon>Xenorhabdus</taxon>
    </lineage>
</organism>
<dbReference type="GO" id="GO:0006310">
    <property type="term" value="P:DNA recombination"/>
    <property type="evidence" value="ECO:0007669"/>
    <property type="project" value="UniProtKB-KW"/>
</dbReference>
<reference evidence="9 10" key="1">
    <citation type="journal article" date="2011" name="PLoS ONE">
        <title>The entomopathogenic bacterial endosymbionts xenorhabdus and photorhabdus: convergent lifestyles from divergent genomes.</title>
        <authorList>
            <person name="Chaston J.M."/>
            <person name="Suen G."/>
            <person name="Tucker S.L."/>
            <person name="Andersen A.W."/>
            <person name="Bhasin A."/>
            <person name="Bode E."/>
            <person name="Bode H.B."/>
            <person name="Brachmann A.O."/>
            <person name="Cowles C.E."/>
            <person name="Cowles K.N."/>
            <person name="Darby C."/>
            <person name="de Leon L."/>
            <person name="Drace K."/>
            <person name="Du Z."/>
            <person name="Givaudan A."/>
            <person name="Herbert Tran E.E."/>
            <person name="Jewell K.A."/>
            <person name="Knack J.J."/>
            <person name="Krasomil-Osterfeld K.C."/>
            <person name="Kukor R."/>
            <person name="Lanois A."/>
            <person name="Latreille P."/>
            <person name="Leimgruber N.K."/>
            <person name="Lipke C.M."/>
            <person name="Liu R."/>
            <person name="Lu X."/>
            <person name="Martens E.C."/>
            <person name="Marri P.R."/>
            <person name="Medigue C."/>
            <person name="Menard M.L."/>
            <person name="Miller N.M."/>
            <person name="Morales-Soto N."/>
            <person name="Norton S."/>
            <person name="Ogier J.C."/>
            <person name="Orchard S.S."/>
            <person name="Park D."/>
            <person name="Park Y."/>
            <person name="Qurollo B.A."/>
            <person name="Sugar D.R."/>
            <person name="Richards G.R."/>
            <person name="Rouy Z."/>
            <person name="Slominski B."/>
            <person name="Slominski K."/>
            <person name="Snyder H."/>
            <person name="Tjaden B.C."/>
            <person name="van der Hoeven R."/>
            <person name="Welch R.D."/>
            <person name="Wheeler C."/>
            <person name="Xiang B."/>
            <person name="Barbazuk B."/>
            <person name="Gaudriault S."/>
            <person name="Goodner B."/>
            <person name="Slater S.C."/>
            <person name="Forst S."/>
            <person name="Goldman B.S."/>
            <person name="Goodrich-Blair H."/>
        </authorList>
    </citation>
    <scope>NUCLEOTIDE SEQUENCE [LARGE SCALE GENOMIC DNA]</scope>
    <source>
        <strain evidence="10">ATCC 19061 / DSM 3370 / CCUG 14189 / LMG 1036 / NCIMB 9965 / AN6</strain>
    </source>
</reference>
<dbReference type="InterPro" id="IPR050090">
    <property type="entry name" value="Tyrosine_recombinase_XerCD"/>
</dbReference>
<dbReference type="InterPro" id="IPR044068">
    <property type="entry name" value="CB"/>
</dbReference>
<gene>
    <name evidence="9" type="ordered locus">XNC1_2889</name>
</gene>
<proteinExistence type="inferred from homology"/>
<dbReference type="Gene3D" id="1.10.443.10">
    <property type="entry name" value="Intergrase catalytic core"/>
    <property type="match status" value="1"/>
</dbReference>
<dbReference type="PANTHER" id="PTHR30349">
    <property type="entry name" value="PHAGE INTEGRASE-RELATED"/>
    <property type="match status" value="1"/>
</dbReference>
<dbReference type="KEGG" id="xne:XNC1_2889"/>
<evidence type="ECO:0000259" key="8">
    <source>
        <dbReference type="PROSITE" id="PS51900"/>
    </source>
</evidence>
<dbReference type="Pfam" id="PF00589">
    <property type="entry name" value="Phage_integrase"/>
    <property type="match status" value="1"/>
</dbReference>
<dbReference type="SUPFAM" id="SSF56349">
    <property type="entry name" value="DNA breaking-rejoining enzymes"/>
    <property type="match status" value="1"/>
</dbReference>
<feature type="compositionally biased region" description="Basic and acidic residues" evidence="6">
    <location>
        <begin position="301"/>
        <end position="311"/>
    </location>
</feature>
<protein>
    <submittedName>
        <fullName evidence="9">Int</fullName>
    </submittedName>
</protein>
<comment type="similarity">
    <text evidence="1">Belongs to the 'phage' integrase family.</text>
</comment>
<feature type="region of interest" description="Disordered" evidence="6">
    <location>
        <begin position="301"/>
        <end position="333"/>
    </location>
</feature>
<dbReference type="NCBIfam" id="NF002331">
    <property type="entry name" value="PRK01287.1"/>
    <property type="match status" value="1"/>
</dbReference>
<dbReference type="PROSITE" id="PS51900">
    <property type="entry name" value="CB"/>
    <property type="match status" value="1"/>
</dbReference>
<dbReference type="EMBL" id="FN667742">
    <property type="protein sequence ID" value="CBJ90943.1"/>
    <property type="molecule type" value="Genomic_DNA"/>
</dbReference>
<name>D3VJ86_XENNA</name>
<evidence type="ECO:0000256" key="4">
    <source>
        <dbReference type="ARBA" id="ARBA00023172"/>
    </source>
</evidence>
<dbReference type="InterPro" id="IPR010998">
    <property type="entry name" value="Integrase_recombinase_N"/>
</dbReference>
<keyword evidence="3 5" id="KW-0238">DNA-binding</keyword>
<evidence type="ECO:0000313" key="10">
    <source>
        <dbReference type="Proteomes" id="UP000008075"/>
    </source>
</evidence>
<dbReference type="Pfam" id="PF02899">
    <property type="entry name" value="Phage_int_SAM_1"/>
    <property type="match status" value="1"/>
</dbReference>
<dbReference type="STRING" id="406817.XNC1_2889"/>
<evidence type="ECO:0000256" key="1">
    <source>
        <dbReference type="ARBA" id="ARBA00008857"/>
    </source>
</evidence>
<dbReference type="GO" id="GO:0003677">
    <property type="term" value="F:DNA binding"/>
    <property type="evidence" value="ECO:0007669"/>
    <property type="project" value="UniProtKB-UniRule"/>
</dbReference>
<dbReference type="HOGENOM" id="CLU_027562_9_0_6"/>
<evidence type="ECO:0000256" key="6">
    <source>
        <dbReference type="SAM" id="MobiDB-lite"/>
    </source>
</evidence>